<dbReference type="PROSITE" id="PS50011">
    <property type="entry name" value="PROTEIN_KINASE_DOM"/>
    <property type="match status" value="1"/>
</dbReference>
<dbReference type="GO" id="GO:0005737">
    <property type="term" value="C:cytoplasm"/>
    <property type="evidence" value="ECO:0007669"/>
    <property type="project" value="TreeGrafter"/>
</dbReference>
<dbReference type="InterPro" id="IPR036465">
    <property type="entry name" value="vWFA_dom_sf"/>
</dbReference>
<sequence length="991" mass="112429">MASTLSNKTIQDFRDFLHSEEVCRRNFEGKIFHRPESIKSWLSQVALGGSISNAVILLRAVYQSHAKFVPVSTDHILRRHALIFAILVDMGCGHMIHSFQRCMPDSYLTIADLNKVYSQIIDIVSEDATNLPPQYKEGGYTAVIDEFDKRRWAFVPATLRLGMDSAICHGKCILPYFQTALINLGGTAKVYRCKIQADLVEADLARVLEPSTKNDQIFGKYYEFAIKSYIRGYEDVYRMESQAFNGMKSQTLPGVVRYLGQYHTDEGEHSHHILLELGELDLDEYLANTCPPVLNKEIIDFWESLFKVAQTLGQIHRLDHVGEDGNMQRFNGWHGDIKPDNILFVRREFKLADFGFSEFEKEKRKAQLFGGTRTYGAPERDINGKVNANIPQSQTIDTWSFGCVLSAVATWVILGPAFYIRYSIIRQEAIEELHRARKHSQNISVPSCNDSFHDGNKVLDAVTKWHDHLRNSTRRADTISRRVLDLVDNGMLVHDPEKRLTATQLCERLCKIIELARDSYNEDLYNGRLKKESEGTLKVLLKLDVHAPAIAKPFSQVSNENNAVQDALTSTPLHRQDLTLPHQLRPSNRIGKSERFGKILSGKTANREEAIRSDSRISEMTDASEPNSCHSEKTASTRPDIYILEPDPIIQVQSHAFRITEDRPPLPPRSQTIDPDATQEESEYSYSLASQRPISAVSSSGFGEGSLSPTPRTGSHPQLNVAIVEEYWQLKQVWANQKGSWSSLLNRIPKDTFLEKHISNRDIKFVVDNSASMKPHWNNVTMVLLALAMKIGPLDKDGLDLVYTIGERNCLNNIKGQKIETKFQQSIENAFWHIDERNDKTDMAAALSRIFDDYLKDTSKKQTLLILTDGCWDGSKRIDDVENKIRNFVNHLKAKLNLYESRWFSIQFISFGNNEANLKRLQELDDTLNAEEDVVDTKPWNFPDVNKLILGSITQYGDDATAPVAVVSTPQTPTSPTSNGTRRRHNFGLID</sequence>
<evidence type="ECO:0000259" key="2">
    <source>
        <dbReference type="PROSITE" id="PS50011"/>
    </source>
</evidence>
<dbReference type="SMART" id="SM00220">
    <property type="entry name" value="S_TKc"/>
    <property type="match status" value="1"/>
</dbReference>
<dbReference type="GO" id="GO:0005634">
    <property type="term" value="C:nucleus"/>
    <property type="evidence" value="ECO:0007669"/>
    <property type="project" value="TreeGrafter"/>
</dbReference>
<feature type="compositionally biased region" description="Low complexity" evidence="1">
    <location>
        <begin position="967"/>
        <end position="978"/>
    </location>
</feature>
<proteinExistence type="predicted"/>
<evidence type="ECO:0000313" key="5">
    <source>
        <dbReference type="Proteomes" id="UP000717696"/>
    </source>
</evidence>
<feature type="compositionally biased region" description="Basic and acidic residues" evidence="1">
    <location>
        <begin position="605"/>
        <end position="619"/>
    </location>
</feature>
<feature type="domain" description="Protein kinase" evidence="2">
    <location>
        <begin position="176"/>
        <end position="513"/>
    </location>
</feature>
<dbReference type="InterPro" id="IPR002035">
    <property type="entry name" value="VWF_A"/>
</dbReference>
<comment type="caution">
    <text evidence="4">The sequence shown here is derived from an EMBL/GenBank/DDBJ whole genome shotgun (WGS) entry which is preliminary data.</text>
</comment>
<protein>
    <submittedName>
        <fullName evidence="4">Kinase-like domain-containing protein</fullName>
    </submittedName>
</protein>
<dbReference type="InterPro" id="IPR000719">
    <property type="entry name" value="Prot_kinase_dom"/>
</dbReference>
<dbReference type="InterPro" id="IPR011009">
    <property type="entry name" value="Kinase-like_dom_sf"/>
</dbReference>
<dbReference type="Proteomes" id="UP000717696">
    <property type="component" value="Unassembled WGS sequence"/>
</dbReference>
<dbReference type="Pfam" id="PF00069">
    <property type="entry name" value="Pkinase"/>
    <property type="match status" value="1"/>
</dbReference>
<feature type="compositionally biased region" description="Basic residues" evidence="1">
    <location>
        <begin position="981"/>
        <end position="991"/>
    </location>
</feature>
<reference evidence="4" key="1">
    <citation type="journal article" date="2021" name="Nat. Commun.">
        <title>Genetic determinants of endophytism in the Arabidopsis root mycobiome.</title>
        <authorList>
            <person name="Mesny F."/>
            <person name="Miyauchi S."/>
            <person name="Thiergart T."/>
            <person name="Pickel B."/>
            <person name="Atanasova L."/>
            <person name="Karlsson M."/>
            <person name="Huettel B."/>
            <person name="Barry K.W."/>
            <person name="Haridas S."/>
            <person name="Chen C."/>
            <person name="Bauer D."/>
            <person name="Andreopoulos W."/>
            <person name="Pangilinan J."/>
            <person name="LaButti K."/>
            <person name="Riley R."/>
            <person name="Lipzen A."/>
            <person name="Clum A."/>
            <person name="Drula E."/>
            <person name="Henrissat B."/>
            <person name="Kohler A."/>
            <person name="Grigoriev I.V."/>
            <person name="Martin F.M."/>
            <person name="Hacquard S."/>
        </authorList>
    </citation>
    <scope>NUCLEOTIDE SEQUENCE</scope>
    <source>
        <strain evidence="4">MPI-CAGE-AT-0021</strain>
    </source>
</reference>
<dbReference type="Gene3D" id="3.40.50.410">
    <property type="entry name" value="von Willebrand factor, type A domain"/>
    <property type="match status" value="1"/>
</dbReference>
<keyword evidence="4" id="KW-0808">Transferase</keyword>
<dbReference type="SUPFAM" id="SSF56112">
    <property type="entry name" value="Protein kinase-like (PK-like)"/>
    <property type="match status" value="1"/>
</dbReference>
<dbReference type="PROSITE" id="PS50234">
    <property type="entry name" value="VWFA"/>
    <property type="match status" value="1"/>
</dbReference>
<dbReference type="OrthoDB" id="9992527at2759"/>
<dbReference type="GO" id="GO:0004674">
    <property type="term" value="F:protein serine/threonine kinase activity"/>
    <property type="evidence" value="ECO:0007669"/>
    <property type="project" value="TreeGrafter"/>
</dbReference>
<feature type="region of interest" description="Disordered" evidence="1">
    <location>
        <begin position="659"/>
        <end position="683"/>
    </location>
</feature>
<dbReference type="SUPFAM" id="SSF53300">
    <property type="entry name" value="vWA-like"/>
    <property type="match status" value="1"/>
</dbReference>
<keyword evidence="4" id="KW-0418">Kinase</keyword>
<gene>
    <name evidence="4" type="ORF">B0J13DRAFT_670043</name>
</gene>
<evidence type="ECO:0000313" key="4">
    <source>
        <dbReference type="EMBL" id="KAH7163468.1"/>
    </source>
</evidence>
<dbReference type="PANTHER" id="PTHR44167:SF24">
    <property type="entry name" value="SERINE_THREONINE-PROTEIN KINASE CHK2"/>
    <property type="match status" value="1"/>
</dbReference>
<feature type="region of interest" description="Disordered" evidence="1">
    <location>
        <begin position="967"/>
        <end position="991"/>
    </location>
</feature>
<dbReference type="Gene3D" id="1.10.510.10">
    <property type="entry name" value="Transferase(Phosphotransferase) domain 1"/>
    <property type="match status" value="1"/>
</dbReference>
<keyword evidence="5" id="KW-1185">Reference proteome</keyword>
<accession>A0A9P9FL47</accession>
<feature type="region of interest" description="Disordered" evidence="1">
    <location>
        <begin position="696"/>
        <end position="715"/>
    </location>
</feature>
<dbReference type="GO" id="GO:0005524">
    <property type="term" value="F:ATP binding"/>
    <property type="evidence" value="ECO:0007669"/>
    <property type="project" value="InterPro"/>
</dbReference>
<evidence type="ECO:0000259" key="3">
    <source>
        <dbReference type="PROSITE" id="PS50234"/>
    </source>
</evidence>
<dbReference type="AlphaFoldDB" id="A0A9P9FL47"/>
<dbReference type="EMBL" id="JAGMUU010000001">
    <property type="protein sequence ID" value="KAH7163468.1"/>
    <property type="molecule type" value="Genomic_DNA"/>
</dbReference>
<organism evidence="4 5">
    <name type="scientific">Dactylonectria estremocensis</name>
    <dbReference type="NCBI Taxonomy" id="1079267"/>
    <lineage>
        <taxon>Eukaryota</taxon>
        <taxon>Fungi</taxon>
        <taxon>Dikarya</taxon>
        <taxon>Ascomycota</taxon>
        <taxon>Pezizomycotina</taxon>
        <taxon>Sordariomycetes</taxon>
        <taxon>Hypocreomycetidae</taxon>
        <taxon>Hypocreales</taxon>
        <taxon>Nectriaceae</taxon>
        <taxon>Dactylonectria</taxon>
    </lineage>
</organism>
<name>A0A9P9FL47_9HYPO</name>
<feature type="region of interest" description="Disordered" evidence="1">
    <location>
        <begin position="587"/>
        <end position="641"/>
    </location>
</feature>
<feature type="domain" description="VWFA" evidence="3">
    <location>
        <begin position="762"/>
        <end position="953"/>
    </location>
</feature>
<dbReference type="PANTHER" id="PTHR44167">
    <property type="entry name" value="OVARIAN-SPECIFIC SERINE/THREONINE-PROTEIN KINASE LOK-RELATED"/>
    <property type="match status" value="1"/>
</dbReference>
<dbReference type="GO" id="GO:0044773">
    <property type="term" value="P:mitotic DNA damage checkpoint signaling"/>
    <property type="evidence" value="ECO:0007669"/>
    <property type="project" value="TreeGrafter"/>
</dbReference>
<evidence type="ECO:0000256" key="1">
    <source>
        <dbReference type="SAM" id="MobiDB-lite"/>
    </source>
</evidence>